<evidence type="ECO:0000313" key="4">
    <source>
        <dbReference type="Proteomes" id="UP000305874"/>
    </source>
</evidence>
<feature type="transmembrane region" description="Helical" evidence="1">
    <location>
        <begin position="64"/>
        <end position="82"/>
    </location>
</feature>
<reference evidence="4" key="2">
    <citation type="submission" date="2019-06" db="EMBL/GenBank/DDBJ databases">
        <title>Co-occurence of chitin degradation, pigmentation and bioactivity in marine Pseudoalteromonas.</title>
        <authorList>
            <person name="Sonnenschein E.C."/>
            <person name="Bech P.K."/>
        </authorList>
    </citation>
    <scope>NUCLEOTIDE SEQUENCE [LARGE SCALE GENOMIC DNA]</scope>
    <source>
        <strain evidence="4">S2897</strain>
    </source>
</reference>
<dbReference type="Proteomes" id="UP000305874">
    <property type="component" value="Unassembled WGS sequence"/>
</dbReference>
<comment type="caution">
    <text evidence="3">The sequence shown here is derived from an EMBL/GenBank/DDBJ whole genome shotgun (WGS) entry which is preliminary data.</text>
</comment>
<sequence length="172" mass="19727">MGSSFSNEQIEHLPQHQTVQLQPLPGAALGYRLTRALLWLVGLLVATAAVAYLRPLDFAALRPWLPYVLPAYACLHILWQYLTYRHSGYAIREHDVMYQRGVIWRTTTLLPFARIQHSEVHHGPLERLWSVSTLQLFSAGGFAADLTMSGLHHQQNQALRDVIQQYHNDEQY</sequence>
<proteinExistence type="predicted"/>
<feature type="domain" description="YdbS-like PH" evidence="2">
    <location>
        <begin position="84"/>
        <end position="141"/>
    </location>
</feature>
<evidence type="ECO:0000259" key="2">
    <source>
        <dbReference type="Pfam" id="PF03703"/>
    </source>
</evidence>
<dbReference type="EMBL" id="PNCG01000016">
    <property type="protein sequence ID" value="TMP86021.1"/>
    <property type="molecule type" value="Genomic_DNA"/>
</dbReference>
<protein>
    <recommendedName>
        <fullName evidence="2">YdbS-like PH domain-containing protein</fullName>
    </recommendedName>
</protein>
<name>A0A5S3Z1Y5_9GAMM</name>
<gene>
    <name evidence="3" type="ORF">CWC05_15580</name>
</gene>
<dbReference type="PANTHER" id="PTHR34473:SF2">
    <property type="entry name" value="UPF0699 TRANSMEMBRANE PROTEIN YDBT"/>
    <property type="match status" value="1"/>
</dbReference>
<keyword evidence="1" id="KW-0472">Membrane</keyword>
<dbReference type="InterPro" id="IPR005182">
    <property type="entry name" value="YdbS-like_PH"/>
</dbReference>
<dbReference type="PANTHER" id="PTHR34473">
    <property type="entry name" value="UPF0699 TRANSMEMBRANE PROTEIN YDBS"/>
    <property type="match status" value="1"/>
</dbReference>
<reference evidence="3 4" key="1">
    <citation type="submission" date="2017-12" db="EMBL/GenBank/DDBJ databases">
        <authorList>
            <person name="Paulsen S."/>
            <person name="Gram L.K."/>
        </authorList>
    </citation>
    <scope>NUCLEOTIDE SEQUENCE [LARGE SCALE GENOMIC DNA]</scope>
    <source>
        <strain evidence="3 4">S2897</strain>
    </source>
</reference>
<organism evidence="3 4">
    <name type="scientific">Pseudoalteromonas ruthenica</name>
    <dbReference type="NCBI Taxonomy" id="151081"/>
    <lineage>
        <taxon>Bacteria</taxon>
        <taxon>Pseudomonadati</taxon>
        <taxon>Pseudomonadota</taxon>
        <taxon>Gammaproteobacteria</taxon>
        <taxon>Alteromonadales</taxon>
        <taxon>Pseudoalteromonadaceae</taxon>
        <taxon>Pseudoalteromonas</taxon>
    </lineage>
</organism>
<evidence type="ECO:0000313" key="3">
    <source>
        <dbReference type="EMBL" id="TMP86021.1"/>
    </source>
</evidence>
<accession>A0A5S3Z1Y5</accession>
<keyword evidence="1" id="KW-1133">Transmembrane helix</keyword>
<dbReference type="RefSeq" id="WP_138548772.1">
    <property type="nucleotide sequence ID" value="NZ_PNCG01000016.1"/>
</dbReference>
<dbReference type="AlphaFoldDB" id="A0A5S3Z1Y5"/>
<dbReference type="Pfam" id="PF03703">
    <property type="entry name" value="bPH_2"/>
    <property type="match status" value="1"/>
</dbReference>
<keyword evidence="1" id="KW-0812">Transmembrane</keyword>
<feature type="transmembrane region" description="Helical" evidence="1">
    <location>
        <begin position="36"/>
        <end position="52"/>
    </location>
</feature>
<evidence type="ECO:0000256" key="1">
    <source>
        <dbReference type="SAM" id="Phobius"/>
    </source>
</evidence>